<dbReference type="Gene3D" id="3.30.70.1280">
    <property type="entry name" value="SP0830-like domains"/>
    <property type="match status" value="1"/>
</dbReference>
<dbReference type="PANTHER" id="PTHR36439:SF1">
    <property type="entry name" value="DUF1697 DOMAIN-CONTAINING PROTEIN"/>
    <property type="match status" value="1"/>
</dbReference>
<proteinExistence type="predicted"/>
<evidence type="ECO:0000313" key="1">
    <source>
        <dbReference type="EMBL" id="TBX67571.1"/>
    </source>
</evidence>
<evidence type="ECO:0000313" key="2">
    <source>
        <dbReference type="Proteomes" id="UP000293300"/>
    </source>
</evidence>
<name>A0A4Q9YZJ0_9FLAO</name>
<dbReference type="Pfam" id="PF08002">
    <property type="entry name" value="DUF1697"/>
    <property type="match status" value="1"/>
</dbReference>
<accession>A0A4Q9YZJ0</accession>
<dbReference type="AlphaFoldDB" id="A0A4Q9YZJ0"/>
<sequence>MKTHLALLRGINVSGHKMIKMEALKKVLEGIGFVNVVTYIQSGNVFVDTEEESPAKVGFLIKQEIYKQFGHDVPVIVIGQEDLQACLDRNEFLNEEGVDLKKLYVSFISSELPENMITQLNLNFIHPDEIQLDGKRIYLKYDTSPAKTKLDNKWIEKSMNVISTTRNWNTVNTLLKMFQERSQTNSF</sequence>
<dbReference type="EMBL" id="SJPE01000011">
    <property type="protein sequence ID" value="TBX67571.1"/>
    <property type="molecule type" value="Genomic_DNA"/>
</dbReference>
<dbReference type="RefSeq" id="WP_131476449.1">
    <property type="nucleotide sequence ID" value="NZ_SJPE01000011.1"/>
</dbReference>
<dbReference type="InterPro" id="IPR012545">
    <property type="entry name" value="DUF1697"/>
</dbReference>
<dbReference type="SUPFAM" id="SSF160379">
    <property type="entry name" value="SP0830-like"/>
    <property type="match status" value="1"/>
</dbReference>
<gene>
    <name evidence="1" type="ORF">EZL74_09890</name>
</gene>
<dbReference type="PIRSF" id="PIRSF008502">
    <property type="entry name" value="UCP008502"/>
    <property type="match status" value="1"/>
</dbReference>
<dbReference type="Proteomes" id="UP000293300">
    <property type="component" value="Unassembled WGS sequence"/>
</dbReference>
<reference evidence="1 2" key="1">
    <citation type="submission" date="2019-02" db="EMBL/GenBank/DDBJ databases">
        <title>Flavobacterium sp. RD-2-33 isolated from forest soil.</title>
        <authorList>
            <person name="Chaudhary D.K."/>
        </authorList>
    </citation>
    <scope>NUCLEOTIDE SEQUENCE [LARGE SCALE GENOMIC DNA]</scope>
    <source>
        <strain evidence="1 2">RD-2-33</strain>
    </source>
</reference>
<keyword evidence="2" id="KW-1185">Reference proteome</keyword>
<dbReference type="PANTHER" id="PTHR36439">
    <property type="entry name" value="BLL4334 PROTEIN"/>
    <property type="match status" value="1"/>
</dbReference>
<dbReference type="OrthoDB" id="9806494at2"/>
<comment type="caution">
    <text evidence="1">The sequence shown here is derived from an EMBL/GenBank/DDBJ whole genome shotgun (WGS) entry which is preliminary data.</text>
</comment>
<organism evidence="1 2">
    <name type="scientific">Flavobacterium silvisoli</name>
    <dbReference type="NCBI Taxonomy" id="2529433"/>
    <lineage>
        <taxon>Bacteria</taxon>
        <taxon>Pseudomonadati</taxon>
        <taxon>Bacteroidota</taxon>
        <taxon>Flavobacteriia</taxon>
        <taxon>Flavobacteriales</taxon>
        <taxon>Flavobacteriaceae</taxon>
        <taxon>Flavobacterium</taxon>
    </lineage>
</organism>
<protein>
    <submittedName>
        <fullName evidence="1">DUF1697 domain-containing protein</fullName>
    </submittedName>
</protein>